<evidence type="ECO:0000313" key="6">
    <source>
        <dbReference type="Proteomes" id="UP001172778"/>
    </source>
</evidence>
<protein>
    <submittedName>
        <fullName evidence="5">GNAT family N-acetyltransferase</fullName>
        <ecNumber evidence="5">2.3.1.-</ecNumber>
    </submittedName>
</protein>
<evidence type="ECO:0000259" key="4">
    <source>
        <dbReference type="PROSITE" id="PS51186"/>
    </source>
</evidence>
<dbReference type="PANTHER" id="PTHR43792:SF8">
    <property type="entry name" value="[RIBOSOMAL PROTEIN US5]-ALANINE N-ACETYLTRANSFERASE"/>
    <property type="match status" value="1"/>
</dbReference>
<proteinExistence type="inferred from homology"/>
<dbReference type="PROSITE" id="PS51186">
    <property type="entry name" value="GNAT"/>
    <property type="match status" value="1"/>
</dbReference>
<keyword evidence="2 5" id="KW-0012">Acyltransferase</keyword>
<dbReference type="EMBL" id="JARRAF010000003">
    <property type="protein sequence ID" value="MDK2123039.1"/>
    <property type="molecule type" value="Genomic_DNA"/>
</dbReference>
<organism evidence="5 6">
    <name type="scientific">Parachitinimonas caeni</name>
    <dbReference type="NCBI Taxonomy" id="3031301"/>
    <lineage>
        <taxon>Bacteria</taxon>
        <taxon>Pseudomonadati</taxon>
        <taxon>Pseudomonadota</taxon>
        <taxon>Betaproteobacteria</taxon>
        <taxon>Neisseriales</taxon>
        <taxon>Chitinibacteraceae</taxon>
        <taxon>Parachitinimonas</taxon>
    </lineage>
</organism>
<comment type="caution">
    <text evidence="5">The sequence shown here is derived from an EMBL/GenBank/DDBJ whole genome shotgun (WGS) entry which is preliminary data.</text>
</comment>
<dbReference type="PANTHER" id="PTHR43792">
    <property type="entry name" value="GNAT FAMILY, PUTATIVE (AFU_ORTHOLOGUE AFUA_3G00765)-RELATED-RELATED"/>
    <property type="match status" value="1"/>
</dbReference>
<dbReference type="InterPro" id="IPR000182">
    <property type="entry name" value="GNAT_dom"/>
</dbReference>
<dbReference type="SUPFAM" id="SSF55729">
    <property type="entry name" value="Acyl-CoA N-acyltransferases (Nat)"/>
    <property type="match status" value="1"/>
</dbReference>
<evidence type="ECO:0000256" key="2">
    <source>
        <dbReference type="ARBA" id="ARBA00023315"/>
    </source>
</evidence>
<evidence type="ECO:0000313" key="5">
    <source>
        <dbReference type="EMBL" id="MDK2123039.1"/>
    </source>
</evidence>
<sequence>MQHYPQFAFDHYVVRTAGLEDVPAIVDMTVRNRDILAPLEPVRQESYYSAEHWMVVLTQARSAFNDRRSALFWLFDRDSQRALGKIGISNVVGDPFHAAFLGYSLSQEQWGQGLMRRSLEVTIQFLFDEWNLHRLMANYMPENERSGRLLRRLGFTVEGYARDYLRINGEWRDHVLTSLHKPDWQAR</sequence>
<dbReference type="Proteomes" id="UP001172778">
    <property type="component" value="Unassembled WGS sequence"/>
</dbReference>
<evidence type="ECO:0000256" key="1">
    <source>
        <dbReference type="ARBA" id="ARBA00022679"/>
    </source>
</evidence>
<reference evidence="5" key="1">
    <citation type="submission" date="2023-03" db="EMBL/GenBank/DDBJ databases">
        <title>Chitinimonas shenzhenensis gen. nov., sp. nov., a novel member of family Burkholderiaceae isolated from activated sludge collected in Shen Zhen, China.</title>
        <authorList>
            <person name="Wang X."/>
        </authorList>
    </citation>
    <scope>NUCLEOTIDE SEQUENCE</scope>
    <source>
        <strain evidence="5">DQS-5</strain>
    </source>
</reference>
<dbReference type="RefSeq" id="WP_284099327.1">
    <property type="nucleotide sequence ID" value="NZ_JARRAF010000003.1"/>
</dbReference>
<dbReference type="Pfam" id="PF13302">
    <property type="entry name" value="Acetyltransf_3"/>
    <property type="match status" value="1"/>
</dbReference>
<dbReference type="InterPro" id="IPR016181">
    <property type="entry name" value="Acyl_CoA_acyltransferase"/>
</dbReference>
<accession>A0ABT7DTB6</accession>
<name>A0ABT7DTB6_9NEIS</name>
<keyword evidence="6" id="KW-1185">Reference proteome</keyword>
<dbReference type="EC" id="2.3.1.-" evidence="5"/>
<dbReference type="InterPro" id="IPR051531">
    <property type="entry name" value="N-acetyltransferase"/>
</dbReference>
<evidence type="ECO:0000256" key="3">
    <source>
        <dbReference type="ARBA" id="ARBA00038502"/>
    </source>
</evidence>
<dbReference type="Gene3D" id="3.40.630.30">
    <property type="match status" value="1"/>
</dbReference>
<feature type="domain" description="N-acetyltransferase" evidence="4">
    <location>
        <begin position="23"/>
        <end position="182"/>
    </location>
</feature>
<dbReference type="GO" id="GO:0016746">
    <property type="term" value="F:acyltransferase activity"/>
    <property type="evidence" value="ECO:0007669"/>
    <property type="project" value="UniProtKB-KW"/>
</dbReference>
<comment type="similarity">
    <text evidence="3">Belongs to the acetyltransferase family. RimJ subfamily.</text>
</comment>
<gene>
    <name evidence="5" type="ORF">PZA18_03110</name>
</gene>
<keyword evidence="1 5" id="KW-0808">Transferase</keyword>